<dbReference type="GO" id="GO:0003824">
    <property type="term" value="F:catalytic activity"/>
    <property type="evidence" value="ECO:0007669"/>
    <property type="project" value="InterPro"/>
</dbReference>
<dbReference type="SUPFAM" id="SSF52540">
    <property type="entry name" value="P-loop containing nucleoside triphosphate hydrolases"/>
    <property type="match status" value="1"/>
</dbReference>
<reference evidence="2" key="1">
    <citation type="journal article" date="2023" name="Mol. Phylogenet. Evol.">
        <title>Genome-scale phylogeny and comparative genomics of the fungal order Sordariales.</title>
        <authorList>
            <person name="Hensen N."/>
            <person name="Bonometti L."/>
            <person name="Westerberg I."/>
            <person name="Brannstrom I.O."/>
            <person name="Guillou S."/>
            <person name="Cros-Aarteil S."/>
            <person name="Calhoun S."/>
            <person name="Haridas S."/>
            <person name="Kuo A."/>
            <person name="Mondo S."/>
            <person name="Pangilinan J."/>
            <person name="Riley R."/>
            <person name="LaButti K."/>
            <person name="Andreopoulos B."/>
            <person name="Lipzen A."/>
            <person name="Chen C."/>
            <person name="Yan M."/>
            <person name="Daum C."/>
            <person name="Ng V."/>
            <person name="Clum A."/>
            <person name="Steindorff A."/>
            <person name="Ohm R.A."/>
            <person name="Martin F."/>
            <person name="Silar P."/>
            <person name="Natvig D.O."/>
            <person name="Lalanne C."/>
            <person name="Gautier V."/>
            <person name="Ament-Velasquez S.L."/>
            <person name="Kruys A."/>
            <person name="Hutchinson M.I."/>
            <person name="Powell A.J."/>
            <person name="Barry K."/>
            <person name="Miller A.N."/>
            <person name="Grigoriev I.V."/>
            <person name="Debuchy R."/>
            <person name="Gladieux P."/>
            <person name="Hiltunen Thoren M."/>
            <person name="Johannesson H."/>
        </authorList>
    </citation>
    <scope>NUCLEOTIDE SEQUENCE</scope>
    <source>
        <strain evidence="2">CBS 731.68</strain>
    </source>
</reference>
<dbReference type="InterPro" id="IPR035994">
    <property type="entry name" value="Nucleoside_phosphorylase_sf"/>
</dbReference>
<dbReference type="InterPro" id="IPR011990">
    <property type="entry name" value="TPR-like_helical_dom_sf"/>
</dbReference>
<name>A0AAN6Z173_9PEZI</name>
<dbReference type="InterPro" id="IPR027417">
    <property type="entry name" value="P-loop_NTPase"/>
</dbReference>
<feature type="region of interest" description="Disordered" evidence="1">
    <location>
        <begin position="710"/>
        <end position="782"/>
    </location>
</feature>
<dbReference type="GO" id="GO:0009116">
    <property type="term" value="P:nucleoside metabolic process"/>
    <property type="evidence" value="ECO:0007669"/>
    <property type="project" value="InterPro"/>
</dbReference>
<evidence type="ECO:0008006" key="4">
    <source>
        <dbReference type="Google" id="ProtNLM"/>
    </source>
</evidence>
<feature type="region of interest" description="Disordered" evidence="1">
    <location>
        <begin position="1231"/>
        <end position="1258"/>
    </location>
</feature>
<evidence type="ECO:0000313" key="3">
    <source>
        <dbReference type="Proteomes" id="UP001302602"/>
    </source>
</evidence>
<feature type="compositionally biased region" description="Polar residues" evidence="1">
    <location>
        <begin position="1249"/>
        <end position="1258"/>
    </location>
</feature>
<keyword evidence="3" id="KW-1185">Reference proteome</keyword>
<dbReference type="AlphaFoldDB" id="A0AAN6Z173"/>
<dbReference type="SUPFAM" id="SSF53167">
    <property type="entry name" value="Purine and uridine phosphorylases"/>
    <property type="match status" value="1"/>
</dbReference>
<reference evidence="2" key="2">
    <citation type="submission" date="2023-05" db="EMBL/GenBank/DDBJ databases">
        <authorList>
            <consortium name="Lawrence Berkeley National Laboratory"/>
            <person name="Steindorff A."/>
            <person name="Hensen N."/>
            <person name="Bonometti L."/>
            <person name="Westerberg I."/>
            <person name="Brannstrom I.O."/>
            <person name="Guillou S."/>
            <person name="Cros-Aarteil S."/>
            <person name="Calhoun S."/>
            <person name="Haridas S."/>
            <person name="Kuo A."/>
            <person name="Mondo S."/>
            <person name="Pangilinan J."/>
            <person name="Riley R."/>
            <person name="Labutti K."/>
            <person name="Andreopoulos B."/>
            <person name="Lipzen A."/>
            <person name="Chen C."/>
            <person name="Yanf M."/>
            <person name="Daum C."/>
            <person name="Ng V."/>
            <person name="Clum A."/>
            <person name="Ohm R."/>
            <person name="Martin F."/>
            <person name="Silar P."/>
            <person name="Natvig D."/>
            <person name="Lalanne C."/>
            <person name="Gautier V."/>
            <person name="Ament-Velasquez S.L."/>
            <person name="Kruys A."/>
            <person name="Hutchinson M.I."/>
            <person name="Powell A.J."/>
            <person name="Barry K."/>
            <person name="Miller A.N."/>
            <person name="Grigoriev I.V."/>
            <person name="Debuchy R."/>
            <person name="Gladieux P."/>
            <person name="Thoren M.H."/>
            <person name="Johannesson H."/>
        </authorList>
    </citation>
    <scope>NUCLEOTIDE SEQUENCE</scope>
    <source>
        <strain evidence="2">CBS 731.68</strain>
    </source>
</reference>
<dbReference type="EMBL" id="MU853234">
    <property type="protein sequence ID" value="KAK4121237.1"/>
    <property type="molecule type" value="Genomic_DNA"/>
</dbReference>
<dbReference type="Proteomes" id="UP001302602">
    <property type="component" value="Unassembled WGS sequence"/>
</dbReference>
<dbReference type="GeneID" id="87827455"/>
<evidence type="ECO:0000256" key="1">
    <source>
        <dbReference type="SAM" id="MobiDB-lite"/>
    </source>
</evidence>
<dbReference type="Gene3D" id="3.40.50.1580">
    <property type="entry name" value="Nucleoside phosphorylase domain"/>
    <property type="match status" value="1"/>
</dbReference>
<feature type="compositionally biased region" description="Basic and acidic residues" evidence="1">
    <location>
        <begin position="1231"/>
        <end position="1247"/>
    </location>
</feature>
<sequence length="1258" mass="140329">MGCEAPTSREDFEIGIVCALPLEFDAAVAALDEVWGDDIRSVLGRAPGDRNTYPTMGKANAAIVASDLRHSYPGLCLALLVGICGGIPKADGREVLLGDVVISSSVVQYDFGRQYPDGFRRKDGPQNSLAAPLEENASILSILDTDYGRDSLREKMASFLKMVQQQRPKYLIPNPASDKLYQSTYRHKHQTSHNCECLHHDKESDPVCEEAMESSCQTLGCDDSYLVKRSRLEERLVAVATADADPDAAVLQPAIHVGKVATGDTVMKSGVGRDRIAHREGIIAFEMEAAGIWEQLPCLVVKGVCDYADSHKNKAWQDYAAATAAAAAKGIAMLHTPADKSRFRDNNPFRPESILPFTPDPEFVGRPAISAWLSEMSQRRGERVALVGLGGIGKSQLAIQFAHGVRNKSHVFWINATTWSTLETSCHTIADRLGLKSQSLPKSDSEDDIVGRVGDWLGREENGRWTVIIDNLDDASILPDDDPHLTKLLPQTSNGFVLVTSWSTAAAEQLTGSGPQNIYAVPPMGEEEALQLFRGKLRNGAACPEEDGREVVRLLDYMPLAISQAAAYINRRAPRVTVRDYNDMLRNHDKKGTLLGAEYQELRRYGVASNSILTTWMVTFDQLQRERPTAADLLSLMTFFSPQSIPEWVLKSLYDRNARKLPPSKVRDTVPPSMAALLSSFNSGRRYLNRNLDVDLNSRVWDEWIESDLGPAKGGEQQKADQAKQHASKGRWRARLSSKAKDLFSSSKKSIGGTTISEEHLPGRTPDAGDADDSDSGAGPDERLERDLETLLGYSLVTPSVIDGVLKMHPLVRYCTETWLARTGRLAKWKKRFLLIMAANAPNVSKQGDRWTPQADLTIHLEPLLRDEPPPDDGPTAMLWVILSIYLYYRWRDDKSEEAAANLLDKMTTVSNNVLGPGDRLTLACLNLRARRLSEQERYAEAEVVCLDILERAEKVGDVVCHIVMESQVHYASILRAQGRFDEAEEVTRAVVEQRIRLDGERGDETLWSMGNHVAAMVQVGKFREASDIAVKLLEEDWAGRDRHVYKGTITVVGQAVLEAAQTGKGDEVEAFVRRALRAAEKHPDTCRWFAYTVYGPFHLGLWVWLYRHDRDDEAWAAMDRGIEHMASVFALPRLHPPELPERLLAAKEDDKDTRQRLLRQIIGNLTLAVDDGRSREVFYWELANIARRLYMQGRYDEGSMLLEAMDRHFKEAYGEKHELTRSAAGLGRELERYRDRRSKEKSEDKGNSALSSSMPGS</sequence>
<dbReference type="Gene3D" id="1.25.40.10">
    <property type="entry name" value="Tetratricopeptide repeat domain"/>
    <property type="match status" value="1"/>
</dbReference>
<dbReference type="InterPro" id="IPR053137">
    <property type="entry name" value="NLR-like"/>
</dbReference>
<dbReference type="PANTHER" id="PTHR46082:SF6">
    <property type="entry name" value="AAA+ ATPASE DOMAIN-CONTAINING PROTEIN-RELATED"/>
    <property type="match status" value="1"/>
</dbReference>
<comment type="caution">
    <text evidence="2">The sequence shown here is derived from an EMBL/GenBank/DDBJ whole genome shotgun (WGS) entry which is preliminary data.</text>
</comment>
<dbReference type="RefSeq" id="XP_062645008.1">
    <property type="nucleotide sequence ID" value="XM_062790685.1"/>
</dbReference>
<dbReference type="GO" id="GO:0043531">
    <property type="term" value="F:ADP binding"/>
    <property type="evidence" value="ECO:0007669"/>
    <property type="project" value="InterPro"/>
</dbReference>
<feature type="compositionally biased region" description="Basic residues" evidence="1">
    <location>
        <begin position="726"/>
        <end position="738"/>
    </location>
</feature>
<dbReference type="Pfam" id="PF13374">
    <property type="entry name" value="TPR_10"/>
    <property type="match status" value="1"/>
</dbReference>
<dbReference type="SUPFAM" id="SSF48452">
    <property type="entry name" value="TPR-like"/>
    <property type="match status" value="1"/>
</dbReference>
<accession>A0AAN6Z173</accession>
<protein>
    <recommendedName>
        <fullName evidence="4">Nucleoside phosphorylase domain-containing protein</fullName>
    </recommendedName>
</protein>
<feature type="compositionally biased region" description="Polar residues" evidence="1">
    <location>
        <begin position="744"/>
        <end position="756"/>
    </location>
</feature>
<gene>
    <name evidence="2" type="ORF">N657DRAFT_623449</name>
</gene>
<dbReference type="PANTHER" id="PTHR46082">
    <property type="entry name" value="ATP/GTP-BINDING PROTEIN-RELATED"/>
    <property type="match status" value="1"/>
</dbReference>
<dbReference type="Gene3D" id="3.40.50.300">
    <property type="entry name" value="P-loop containing nucleotide triphosphate hydrolases"/>
    <property type="match status" value="1"/>
</dbReference>
<organism evidence="2 3">
    <name type="scientific">Parathielavia appendiculata</name>
    <dbReference type="NCBI Taxonomy" id="2587402"/>
    <lineage>
        <taxon>Eukaryota</taxon>
        <taxon>Fungi</taxon>
        <taxon>Dikarya</taxon>
        <taxon>Ascomycota</taxon>
        <taxon>Pezizomycotina</taxon>
        <taxon>Sordariomycetes</taxon>
        <taxon>Sordariomycetidae</taxon>
        <taxon>Sordariales</taxon>
        <taxon>Chaetomiaceae</taxon>
        <taxon>Parathielavia</taxon>
    </lineage>
</organism>
<proteinExistence type="predicted"/>
<evidence type="ECO:0000313" key="2">
    <source>
        <dbReference type="EMBL" id="KAK4121237.1"/>
    </source>
</evidence>